<name>A0ABR3GSK3_9PEZI</name>
<dbReference type="EMBL" id="JBBBZM010000017">
    <property type="protein sequence ID" value="KAL0638838.1"/>
    <property type="molecule type" value="Genomic_DNA"/>
</dbReference>
<evidence type="ECO:0008006" key="4">
    <source>
        <dbReference type="Google" id="ProtNLM"/>
    </source>
</evidence>
<reference evidence="2 3" key="1">
    <citation type="submission" date="2024-02" db="EMBL/GenBank/DDBJ databases">
        <title>Discinaceae phylogenomics.</title>
        <authorList>
            <person name="Dirks A.C."/>
            <person name="James T.Y."/>
        </authorList>
    </citation>
    <scope>NUCLEOTIDE SEQUENCE [LARGE SCALE GENOMIC DNA]</scope>
    <source>
        <strain evidence="2 3">ACD0624</strain>
    </source>
</reference>
<dbReference type="InterPro" id="IPR005198">
    <property type="entry name" value="Glyco_hydro_76"/>
</dbReference>
<dbReference type="PANTHER" id="PTHR47791">
    <property type="entry name" value="MEIOTICALLY UP-REGULATED GENE 191 PROTEIN"/>
    <property type="match status" value="1"/>
</dbReference>
<dbReference type="Pfam" id="PF03663">
    <property type="entry name" value="Glyco_hydro_76"/>
    <property type="match status" value="1"/>
</dbReference>
<evidence type="ECO:0000313" key="3">
    <source>
        <dbReference type="Proteomes" id="UP001447188"/>
    </source>
</evidence>
<feature type="chain" id="PRO_5046343285" description="Glycosyl hydrolase" evidence="1">
    <location>
        <begin position="17"/>
        <end position="453"/>
    </location>
</feature>
<dbReference type="SUPFAM" id="SSF48208">
    <property type="entry name" value="Six-hairpin glycosidases"/>
    <property type="match status" value="1"/>
</dbReference>
<evidence type="ECO:0000313" key="2">
    <source>
        <dbReference type="EMBL" id="KAL0638838.1"/>
    </source>
</evidence>
<protein>
    <recommendedName>
        <fullName evidence="4">Glycosyl hydrolase</fullName>
    </recommendedName>
</protein>
<dbReference type="PANTHER" id="PTHR47791:SF2">
    <property type="entry name" value="ENDO MANNANASE, GH76 FAMILY (EUROFUNG)"/>
    <property type="match status" value="1"/>
</dbReference>
<dbReference type="Gene3D" id="1.50.10.20">
    <property type="match status" value="1"/>
</dbReference>
<keyword evidence="3" id="KW-1185">Reference proteome</keyword>
<feature type="signal peptide" evidence="1">
    <location>
        <begin position="1"/>
        <end position="16"/>
    </location>
</feature>
<dbReference type="InterPro" id="IPR008928">
    <property type="entry name" value="6-hairpin_glycosidase_sf"/>
</dbReference>
<dbReference type="InterPro" id="IPR053169">
    <property type="entry name" value="MUG_Protein"/>
</dbReference>
<accession>A0ABR3GSK3</accession>
<keyword evidence="1" id="KW-0732">Signal</keyword>
<evidence type="ECO:0000256" key="1">
    <source>
        <dbReference type="SAM" id="SignalP"/>
    </source>
</evidence>
<comment type="caution">
    <text evidence="2">The sequence shown here is derived from an EMBL/GenBank/DDBJ whole genome shotgun (WGS) entry which is preliminary data.</text>
</comment>
<organism evidence="2 3">
    <name type="scientific">Discina gigas</name>
    <dbReference type="NCBI Taxonomy" id="1032678"/>
    <lineage>
        <taxon>Eukaryota</taxon>
        <taxon>Fungi</taxon>
        <taxon>Dikarya</taxon>
        <taxon>Ascomycota</taxon>
        <taxon>Pezizomycotina</taxon>
        <taxon>Pezizomycetes</taxon>
        <taxon>Pezizales</taxon>
        <taxon>Discinaceae</taxon>
        <taxon>Discina</taxon>
    </lineage>
</organism>
<proteinExistence type="predicted"/>
<dbReference type="Proteomes" id="UP001447188">
    <property type="component" value="Unassembled WGS sequence"/>
</dbReference>
<gene>
    <name evidence="2" type="ORF">Q9L58_002069</name>
</gene>
<sequence>MRPSQLLLLFSTLALGSPFIRAPAAAYEITLQPPSTKPSALDNLATALATLQDRFFSLTTGTYPSGIDWTRAVTGTLLAASTTSLSLHKSHRALADHYLSHIISFFYGQDDASLKTQAFDDILWVVLQWLEAIKTLDARVATFPPSSWTGAEWRAPFAQRALEFYTLAETGWDTLLCGGGMVWNPRLEPYKNAVTNELFVAASISMFLYHPTHNRTHLANAMAGHRWLAKSGMQNTHGLYTDGFHVSRLRAPPEAGEKHCDVRNEMVYTYNQGVLLSGLRGLAEATGERVYLEEGFALVDAVRSSEGAVGEIVRAGVLTEKCDPAGRCSQDGQTFKAVWMHHFTRFCEPMLAGAAVAEWHAHECAEYREWMLVNAEAAWGTRDEAGVVGSWWGARGQAPRETVMDVGAVDYRNEGQVGGETVKGDLNDRGRGRTVESHTGGLAALRAVLEVVG</sequence>